<protein>
    <submittedName>
        <fullName evidence="2">Uncharacterized protein</fullName>
    </submittedName>
</protein>
<dbReference type="Proteomes" id="UP000735302">
    <property type="component" value="Unassembled WGS sequence"/>
</dbReference>
<evidence type="ECO:0000256" key="1">
    <source>
        <dbReference type="SAM" id="MobiDB-lite"/>
    </source>
</evidence>
<keyword evidence="3" id="KW-1185">Reference proteome</keyword>
<comment type="caution">
    <text evidence="2">The sequence shown here is derived from an EMBL/GenBank/DDBJ whole genome shotgun (WGS) entry which is preliminary data.</text>
</comment>
<proteinExistence type="predicted"/>
<sequence>MTTSGLYRYKGEGEWRPGHGNKRTTAHKGGELSVWRGGMDNTKILFNGKRDGGGQSVRASKQADHTDNIKEGCESRKGRVAEGKEQTEIEEEIAGGDYTEVREEVVRHGKEGIIQNKEAMG</sequence>
<name>A0AAV4BRY7_9GAST</name>
<gene>
    <name evidence="2" type="ORF">PoB_004836000</name>
</gene>
<evidence type="ECO:0000313" key="2">
    <source>
        <dbReference type="EMBL" id="GFO21855.1"/>
    </source>
</evidence>
<reference evidence="2 3" key="1">
    <citation type="journal article" date="2021" name="Elife">
        <title>Chloroplast acquisition without the gene transfer in kleptoplastic sea slugs, Plakobranchus ocellatus.</title>
        <authorList>
            <person name="Maeda T."/>
            <person name="Takahashi S."/>
            <person name="Yoshida T."/>
            <person name="Shimamura S."/>
            <person name="Takaki Y."/>
            <person name="Nagai Y."/>
            <person name="Toyoda A."/>
            <person name="Suzuki Y."/>
            <person name="Arimoto A."/>
            <person name="Ishii H."/>
            <person name="Satoh N."/>
            <person name="Nishiyama T."/>
            <person name="Hasebe M."/>
            <person name="Maruyama T."/>
            <person name="Minagawa J."/>
            <person name="Obokata J."/>
            <person name="Shigenobu S."/>
        </authorList>
    </citation>
    <scope>NUCLEOTIDE SEQUENCE [LARGE SCALE GENOMIC DNA]</scope>
</reference>
<evidence type="ECO:0000313" key="3">
    <source>
        <dbReference type="Proteomes" id="UP000735302"/>
    </source>
</evidence>
<accession>A0AAV4BRY7</accession>
<feature type="region of interest" description="Disordered" evidence="1">
    <location>
        <begin position="1"/>
        <end position="27"/>
    </location>
</feature>
<feature type="region of interest" description="Disordered" evidence="1">
    <location>
        <begin position="47"/>
        <end position="67"/>
    </location>
</feature>
<dbReference type="EMBL" id="BLXT01005284">
    <property type="protein sequence ID" value="GFO21855.1"/>
    <property type="molecule type" value="Genomic_DNA"/>
</dbReference>
<organism evidence="2 3">
    <name type="scientific">Plakobranchus ocellatus</name>
    <dbReference type="NCBI Taxonomy" id="259542"/>
    <lineage>
        <taxon>Eukaryota</taxon>
        <taxon>Metazoa</taxon>
        <taxon>Spiralia</taxon>
        <taxon>Lophotrochozoa</taxon>
        <taxon>Mollusca</taxon>
        <taxon>Gastropoda</taxon>
        <taxon>Heterobranchia</taxon>
        <taxon>Euthyneura</taxon>
        <taxon>Panpulmonata</taxon>
        <taxon>Sacoglossa</taxon>
        <taxon>Placobranchoidea</taxon>
        <taxon>Plakobranchidae</taxon>
        <taxon>Plakobranchus</taxon>
    </lineage>
</organism>
<dbReference type="AlphaFoldDB" id="A0AAV4BRY7"/>